<name>A0A0F7ZPL5_9HYPO</name>
<reference evidence="2 3" key="1">
    <citation type="journal article" date="2014" name="Genome Biol. Evol.">
        <title>Comparative genomics and transcriptomics analyses reveal divergent lifestyle features of nematode endoparasitic fungus Hirsutella minnesotensis.</title>
        <authorList>
            <person name="Lai Y."/>
            <person name="Liu K."/>
            <person name="Zhang X."/>
            <person name="Zhang X."/>
            <person name="Li K."/>
            <person name="Wang N."/>
            <person name="Shu C."/>
            <person name="Wu Y."/>
            <person name="Wang C."/>
            <person name="Bushley K.E."/>
            <person name="Xiang M."/>
            <person name="Liu X."/>
        </authorList>
    </citation>
    <scope>NUCLEOTIDE SEQUENCE [LARGE SCALE GENOMIC DNA]</scope>
    <source>
        <strain evidence="2 3">3608</strain>
    </source>
</reference>
<dbReference type="OrthoDB" id="167718at2759"/>
<gene>
    <name evidence="2" type="ORF">HIM_04867</name>
</gene>
<proteinExistence type="predicted"/>
<feature type="compositionally biased region" description="Basic and acidic residues" evidence="1">
    <location>
        <begin position="1"/>
        <end position="22"/>
    </location>
</feature>
<accession>A0A0F7ZPL5</accession>
<evidence type="ECO:0000256" key="1">
    <source>
        <dbReference type="SAM" id="MobiDB-lite"/>
    </source>
</evidence>
<dbReference type="EMBL" id="KQ030515">
    <property type="protein sequence ID" value="KJZ75710.1"/>
    <property type="molecule type" value="Genomic_DNA"/>
</dbReference>
<organism evidence="2 3">
    <name type="scientific">Hirsutella minnesotensis 3608</name>
    <dbReference type="NCBI Taxonomy" id="1043627"/>
    <lineage>
        <taxon>Eukaryota</taxon>
        <taxon>Fungi</taxon>
        <taxon>Dikarya</taxon>
        <taxon>Ascomycota</taxon>
        <taxon>Pezizomycotina</taxon>
        <taxon>Sordariomycetes</taxon>
        <taxon>Hypocreomycetidae</taxon>
        <taxon>Hypocreales</taxon>
        <taxon>Ophiocordycipitaceae</taxon>
        <taxon>Hirsutella</taxon>
    </lineage>
</organism>
<dbReference type="AlphaFoldDB" id="A0A0F7ZPL5"/>
<protein>
    <submittedName>
        <fullName evidence="2">Uncharacterized protein</fullName>
    </submittedName>
</protein>
<evidence type="ECO:0000313" key="3">
    <source>
        <dbReference type="Proteomes" id="UP000054481"/>
    </source>
</evidence>
<sequence>MAKNKKLDENRAKRIEREKAAKEAGGNQAEGKDQQSISDSIHPSRLARNPLLGH</sequence>
<dbReference type="Proteomes" id="UP000054481">
    <property type="component" value="Unassembled WGS sequence"/>
</dbReference>
<evidence type="ECO:0000313" key="2">
    <source>
        <dbReference type="EMBL" id="KJZ75710.1"/>
    </source>
</evidence>
<keyword evidence="3" id="KW-1185">Reference proteome</keyword>
<feature type="region of interest" description="Disordered" evidence="1">
    <location>
        <begin position="1"/>
        <end position="54"/>
    </location>
</feature>